<evidence type="ECO:0000313" key="3">
    <source>
        <dbReference type="EMBL" id="GJT16369.1"/>
    </source>
</evidence>
<protein>
    <submittedName>
        <fullName evidence="3">Uncharacterized protein</fullName>
    </submittedName>
</protein>
<organism evidence="3 4">
    <name type="scientific">Tanacetum coccineum</name>
    <dbReference type="NCBI Taxonomy" id="301880"/>
    <lineage>
        <taxon>Eukaryota</taxon>
        <taxon>Viridiplantae</taxon>
        <taxon>Streptophyta</taxon>
        <taxon>Embryophyta</taxon>
        <taxon>Tracheophyta</taxon>
        <taxon>Spermatophyta</taxon>
        <taxon>Magnoliopsida</taxon>
        <taxon>eudicotyledons</taxon>
        <taxon>Gunneridae</taxon>
        <taxon>Pentapetalae</taxon>
        <taxon>asterids</taxon>
        <taxon>campanulids</taxon>
        <taxon>Asterales</taxon>
        <taxon>Asteraceae</taxon>
        <taxon>Asteroideae</taxon>
        <taxon>Anthemideae</taxon>
        <taxon>Anthemidinae</taxon>
        <taxon>Tanacetum</taxon>
    </lineage>
</organism>
<keyword evidence="2" id="KW-0472">Membrane</keyword>
<proteinExistence type="predicted"/>
<evidence type="ECO:0000256" key="1">
    <source>
        <dbReference type="SAM" id="MobiDB-lite"/>
    </source>
</evidence>
<keyword evidence="4" id="KW-1185">Reference proteome</keyword>
<evidence type="ECO:0000313" key="4">
    <source>
        <dbReference type="Proteomes" id="UP001151760"/>
    </source>
</evidence>
<accession>A0ABQ5BQ66</accession>
<feature type="transmembrane region" description="Helical" evidence="2">
    <location>
        <begin position="6"/>
        <end position="25"/>
    </location>
</feature>
<keyword evidence="2" id="KW-0812">Transmembrane</keyword>
<evidence type="ECO:0000256" key="2">
    <source>
        <dbReference type="SAM" id="Phobius"/>
    </source>
</evidence>
<feature type="region of interest" description="Disordered" evidence="1">
    <location>
        <begin position="155"/>
        <end position="176"/>
    </location>
</feature>
<comment type="caution">
    <text evidence="3">The sequence shown here is derived from an EMBL/GenBank/DDBJ whole genome shotgun (WGS) entry which is preliminary data.</text>
</comment>
<gene>
    <name evidence="3" type="ORF">Tco_0875075</name>
</gene>
<name>A0ABQ5BQ66_9ASTR</name>
<dbReference type="Proteomes" id="UP001151760">
    <property type="component" value="Unassembled WGS sequence"/>
</dbReference>
<reference evidence="3" key="1">
    <citation type="journal article" date="2022" name="Int. J. Mol. Sci.">
        <title>Draft Genome of Tanacetum Coccineum: Genomic Comparison of Closely Related Tanacetum-Family Plants.</title>
        <authorList>
            <person name="Yamashiro T."/>
            <person name="Shiraishi A."/>
            <person name="Nakayama K."/>
            <person name="Satake H."/>
        </authorList>
    </citation>
    <scope>NUCLEOTIDE SEQUENCE</scope>
</reference>
<keyword evidence="2" id="KW-1133">Transmembrane helix</keyword>
<reference evidence="3" key="2">
    <citation type="submission" date="2022-01" db="EMBL/GenBank/DDBJ databases">
        <authorList>
            <person name="Yamashiro T."/>
            <person name="Shiraishi A."/>
            <person name="Satake H."/>
            <person name="Nakayama K."/>
        </authorList>
    </citation>
    <scope>NUCLEOTIDE SEQUENCE</scope>
</reference>
<sequence length="194" mass="21384">MSVVIQRSLVAVGSIIVLWILWMPVIRASKRRTMAAIEVVNLRRDFAALRDDVDTLRRYLSSLCTTHEQERVKAPQALDSHEWQCQDADGHATRAIMRIQALEAGARVDTLEDTASMALKKMLTKEKLATTSTTPMIDAQIKALIAKGVADALAERSSDRSKNGDDNHDSGSDGRRRMSVLAIAYSGLPEVVNP</sequence>
<dbReference type="EMBL" id="BQNB010013469">
    <property type="protein sequence ID" value="GJT16369.1"/>
    <property type="molecule type" value="Genomic_DNA"/>
</dbReference>